<name>A0ABT2UKH0_9BACL</name>
<sequence length="61" mass="6925">MLPPFLATDHQKDGCVIAPSINRLSILWDWMQKIIDKTLTASELAFLNTVLDGRVDRDLEV</sequence>
<proteinExistence type="predicted"/>
<gene>
    <name evidence="1" type="ORF">OB236_23805</name>
</gene>
<dbReference type="EMBL" id="JAOQIO010000094">
    <property type="protein sequence ID" value="MCU6795137.1"/>
    <property type="molecule type" value="Genomic_DNA"/>
</dbReference>
<evidence type="ECO:0000313" key="2">
    <source>
        <dbReference type="Proteomes" id="UP001652445"/>
    </source>
</evidence>
<dbReference type="Proteomes" id="UP001652445">
    <property type="component" value="Unassembled WGS sequence"/>
</dbReference>
<comment type="caution">
    <text evidence="1">The sequence shown here is derived from an EMBL/GenBank/DDBJ whole genome shotgun (WGS) entry which is preliminary data.</text>
</comment>
<protein>
    <submittedName>
        <fullName evidence="1">Uncharacterized protein</fullName>
    </submittedName>
</protein>
<accession>A0ABT2UKH0</accession>
<keyword evidence="2" id="KW-1185">Reference proteome</keyword>
<reference evidence="1 2" key="1">
    <citation type="submission" date="2022-09" db="EMBL/GenBank/DDBJ databases">
        <authorList>
            <person name="Han X.L."/>
            <person name="Wang Q."/>
            <person name="Lu T."/>
        </authorList>
    </citation>
    <scope>NUCLEOTIDE SEQUENCE [LARGE SCALE GENOMIC DNA]</scope>
    <source>
        <strain evidence="1 2">WQ 127069</strain>
    </source>
</reference>
<evidence type="ECO:0000313" key="1">
    <source>
        <dbReference type="EMBL" id="MCU6795137.1"/>
    </source>
</evidence>
<organism evidence="1 2">
    <name type="scientific">Paenibacillus baimaensis</name>
    <dbReference type="NCBI Taxonomy" id="2982185"/>
    <lineage>
        <taxon>Bacteria</taxon>
        <taxon>Bacillati</taxon>
        <taxon>Bacillota</taxon>
        <taxon>Bacilli</taxon>
        <taxon>Bacillales</taxon>
        <taxon>Paenibacillaceae</taxon>
        <taxon>Paenibacillus</taxon>
    </lineage>
</organism>